<dbReference type="PANTHER" id="PTHR21098:SF12">
    <property type="entry name" value="RIBOFLAVIN SYNTHASE"/>
    <property type="match status" value="1"/>
</dbReference>
<evidence type="ECO:0000256" key="2">
    <source>
        <dbReference type="ARBA" id="ARBA00002803"/>
    </source>
</evidence>
<dbReference type="AlphaFoldDB" id="A0A7V5Y0M5"/>
<dbReference type="Pfam" id="PF00677">
    <property type="entry name" value="Lum_binding"/>
    <property type="match status" value="2"/>
</dbReference>
<reference evidence="12" key="1">
    <citation type="journal article" date="2020" name="mSystems">
        <title>Genome- and Community-Level Interaction Insights into Carbon Utilization and Element Cycling Functions of Hydrothermarchaeota in Hydrothermal Sediment.</title>
        <authorList>
            <person name="Zhou Z."/>
            <person name="Liu Y."/>
            <person name="Xu W."/>
            <person name="Pan J."/>
            <person name="Luo Z.H."/>
            <person name="Li M."/>
        </authorList>
    </citation>
    <scope>NUCLEOTIDE SEQUENCE [LARGE SCALE GENOMIC DNA]</scope>
    <source>
        <strain evidence="12">SpSt-791</strain>
    </source>
</reference>
<gene>
    <name evidence="12" type="ORF">ENV79_05335</name>
</gene>
<dbReference type="FunFam" id="2.40.30.20:FF:000003">
    <property type="entry name" value="Riboflavin synthase, alpha subunit"/>
    <property type="match status" value="1"/>
</dbReference>
<feature type="repeat" description="Lumazine-binding" evidence="10">
    <location>
        <begin position="1"/>
        <end position="95"/>
    </location>
</feature>
<dbReference type="NCBIfam" id="NF006767">
    <property type="entry name" value="PRK09289.1"/>
    <property type="match status" value="1"/>
</dbReference>
<proteinExistence type="predicted"/>
<comment type="pathway">
    <text evidence="3">Cofactor biosynthesis; riboflavin biosynthesis; riboflavin from 2-hydroxy-3-oxobutyl phosphate and 5-amino-6-(D-ribitylamino)uracil: step 2/2.</text>
</comment>
<comment type="catalytic activity">
    <reaction evidence="1">
        <text>2 6,7-dimethyl-8-(1-D-ribityl)lumazine + H(+) = 5-amino-6-(D-ribitylamino)uracil + riboflavin</text>
        <dbReference type="Rhea" id="RHEA:20772"/>
        <dbReference type="ChEBI" id="CHEBI:15378"/>
        <dbReference type="ChEBI" id="CHEBI:15934"/>
        <dbReference type="ChEBI" id="CHEBI:57986"/>
        <dbReference type="ChEBI" id="CHEBI:58201"/>
        <dbReference type="EC" id="2.5.1.9"/>
    </reaction>
</comment>
<dbReference type="InterPro" id="IPR026017">
    <property type="entry name" value="Lumazine-bd_dom"/>
</dbReference>
<comment type="function">
    <text evidence="2">Catalyzes the dismutation of two molecules of 6,7-dimethyl-8-ribityllumazine, resulting in the formation of riboflavin and 5-amino-6-(D-ribitylamino)uracil.</text>
</comment>
<evidence type="ECO:0000313" key="12">
    <source>
        <dbReference type="EMBL" id="HHR49039.1"/>
    </source>
</evidence>
<evidence type="ECO:0000256" key="1">
    <source>
        <dbReference type="ARBA" id="ARBA00000968"/>
    </source>
</evidence>
<dbReference type="PROSITE" id="PS51177">
    <property type="entry name" value="LUMAZINE_BIND"/>
    <property type="match status" value="2"/>
</dbReference>
<feature type="domain" description="Lumazine-binding" evidence="11">
    <location>
        <begin position="1"/>
        <end position="95"/>
    </location>
</feature>
<dbReference type="PIRSF" id="PIRSF000498">
    <property type="entry name" value="Riboflavin_syn_A"/>
    <property type="match status" value="1"/>
</dbReference>
<dbReference type="Gene3D" id="2.40.30.20">
    <property type="match status" value="2"/>
</dbReference>
<comment type="caution">
    <text evidence="12">The sequence shown here is derived from an EMBL/GenBank/DDBJ whole genome shotgun (WGS) entry which is preliminary data.</text>
</comment>
<evidence type="ECO:0000256" key="3">
    <source>
        <dbReference type="ARBA" id="ARBA00004887"/>
    </source>
</evidence>
<protein>
    <recommendedName>
        <fullName evidence="5 9">Riboflavin synthase</fullName>
        <ecNumber evidence="4 9">2.5.1.9</ecNumber>
    </recommendedName>
</protein>
<evidence type="ECO:0000256" key="5">
    <source>
        <dbReference type="ARBA" id="ARBA00013950"/>
    </source>
</evidence>
<dbReference type="GO" id="GO:0009231">
    <property type="term" value="P:riboflavin biosynthetic process"/>
    <property type="evidence" value="ECO:0007669"/>
    <property type="project" value="UniProtKB-KW"/>
</dbReference>
<dbReference type="NCBIfam" id="TIGR00187">
    <property type="entry name" value="ribE"/>
    <property type="match status" value="1"/>
</dbReference>
<sequence length="195" mass="22340">MFKGIIEDLGKVYSMVAKNENRIITIESKLASNLNIGSSVAVNGVCLTVIKKDNQKFSCEIIKETLKNTNLKNLKVGSYCNLELPMKLAERIDGHIILGHVDEVGRILRFFKKGENYHLEIKIKKENKIYLVKKGSVALDGISLTIQDIFDTSFLVYIIPFTYAHTNLKYRKINDEINIEYDYLGKYVIKIKLDF</sequence>
<evidence type="ECO:0000256" key="10">
    <source>
        <dbReference type="PROSITE-ProRule" id="PRU00524"/>
    </source>
</evidence>
<keyword evidence="8" id="KW-0677">Repeat</keyword>
<evidence type="ECO:0000256" key="4">
    <source>
        <dbReference type="ARBA" id="ARBA00012827"/>
    </source>
</evidence>
<keyword evidence="6" id="KW-0686">Riboflavin biosynthesis</keyword>
<evidence type="ECO:0000256" key="7">
    <source>
        <dbReference type="ARBA" id="ARBA00022679"/>
    </source>
</evidence>
<name>A0A7V5Y0M5_UNCW3</name>
<evidence type="ECO:0000259" key="11">
    <source>
        <dbReference type="PROSITE" id="PS51177"/>
    </source>
</evidence>
<evidence type="ECO:0000256" key="8">
    <source>
        <dbReference type="ARBA" id="ARBA00022737"/>
    </source>
</evidence>
<dbReference type="InterPro" id="IPR023366">
    <property type="entry name" value="ATP_synth_asu-like_sf"/>
</dbReference>
<feature type="repeat" description="Lumazine-binding" evidence="10">
    <location>
        <begin position="96"/>
        <end position="192"/>
    </location>
</feature>
<evidence type="ECO:0000256" key="9">
    <source>
        <dbReference type="NCBIfam" id="TIGR00187"/>
    </source>
</evidence>
<feature type="domain" description="Lumazine-binding" evidence="11">
    <location>
        <begin position="96"/>
        <end position="192"/>
    </location>
</feature>
<dbReference type="GO" id="GO:0004746">
    <property type="term" value="F:riboflavin synthase activity"/>
    <property type="evidence" value="ECO:0007669"/>
    <property type="project" value="UniProtKB-UniRule"/>
</dbReference>
<dbReference type="InterPro" id="IPR017938">
    <property type="entry name" value="Riboflavin_synthase-like_b-brl"/>
</dbReference>
<dbReference type="InterPro" id="IPR001783">
    <property type="entry name" value="Lumazine-bd"/>
</dbReference>
<evidence type="ECO:0000256" key="6">
    <source>
        <dbReference type="ARBA" id="ARBA00022619"/>
    </source>
</evidence>
<dbReference type="EMBL" id="DTHS01000034">
    <property type="protein sequence ID" value="HHR49039.1"/>
    <property type="molecule type" value="Genomic_DNA"/>
</dbReference>
<dbReference type="EC" id="2.5.1.9" evidence="4 9"/>
<dbReference type="CDD" id="cd00402">
    <property type="entry name" value="Riboflavin_synthase_like"/>
    <property type="match status" value="1"/>
</dbReference>
<organism evidence="12">
    <name type="scientific">candidate division WOR-3 bacterium</name>
    <dbReference type="NCBI Taxonomy" id="2052148"/>
    <lineage>
        <taxon>Bacteria</taxon>
        <taxon>Bacteria division WOR-3</taxon>
    </lineage>
</organism>
<dbReference type="PANTHER" id="PTHR21098">
    <property type="entry name" value="RIBOFLAVIN SYNTHASE ALPHA CHAIN"/>
    <property type="match status" value="1"/>
</dbReference>
<dbReference type="SUPFAM" id="SSF63380">
    <property type="entry name" value="Riboflavin synthase domain-like"/>
    <property type="match status" value="2"/>
</dbReference>
<accession>A0A7V5Y0M5</accession>
<keyword evidence="7 12" id="KW-0808">Transferase</keyword>